<keyword evidence="2" id="KW-1185">Reference proteome</keyword>
<dbReference type="AlphaFoldDB" id="A0AAV4PV78"/>
<gene>
    <name evidence="1" type="ORF">CDAR_97441</name>
</gene>
<protein>
    <submittedName>
        <fullName evidence="1">Uncharacterized protein</fullName>
    </submittedName>
</protein>
<dbReference type="EMBL" id="BPLQ01003267">
    <property type="protein sequence ID" value="GIX99072.1"/>
    <property type="molecule type" value="Genomic_DNA"/>
</dbReference>
<proteinExistence type="predicted"/>
<comment type="caution">
    <text evidence="1">The sequence shown here is derived from an EMBL/GenBank/DDBJ whole genome shotgun (WGS) entry which is preliminary data.</text>
</comment>
<dbReference type="Proteomes" id="UP001054837">
    <property type="component" value="Unassembled WGS sequence"/>
</dbReference>
<evidence type="ECO:0000313" key="1">
    <source>
        <dbReference type="EMBL" id="GIX99072.1"/>
    </source>
</evidence>
<accession>A0AAV4PV78</accession>
<name>A0AAV4PV78_9ARAC</name>
<evidence type="ECO:0000313" key="2">
    <source>
        <dbReference type="Proteomes" id="UP001054837"/>
    </source>
</evidence>
<reference evidence="1 2" key="1">
    <citation type="submission" date="2021-06" db="EMBL/GenBank/DDBJ databases">
        <title>Caerostris darwini draft genome.</title>
        <authorList>
            <person name="Kono N."/>
            <person name="Arakawa K."/>
        </authorList>
    </citation>
    <scope>NUCLEOTIDE SEQUENCE [LARGE SCALE GENOMIC DNA]</scope>
</reference>
<organism evidence="1 2">
    <name type="scientific">Caerostris darwini</name>
    <dbReference type="NCBI Taxonomy" id="1538125"/>
    <lineage>
        <taxon>Eukaryota</taxon>
        <taxon>Metazoa</taxon>
        <taxon>Ecdysozoa</taxon>
        <taxon>Arthropoda</taxon>
        <taxon>Chelicerata</taxon>
        <taxon>Arachnida</taxon>
        <taxon>Araneae</taxon>
        <taxon>Araneomorphae</taxon>
        <taxon>Entelegynae</taxon>
        <taxon>Araneoidea</taxon>
        <taxon>Araneidae</taxon>
        <taxon>Caerostris</taxon>
    </lineage>
</organism>
<sequence>MDGPRSRIDTDGDVRRKWDVKGLPVPNLRCPSCPSPSQGRESLTDICRGFDGITTERKRSTNRRMRKTRFGFGLIDNAVPYFSLHFAPLSRKKEKR</sequence>